<proteinExistence type="predicted"/>
<organism evidence="2 3">
    <name type="scientific">Streptomyces variabilis</name>
    <dbReference type="NCBI Taxonomy" id="67372"/>
    <lineage>
        <taxon>Bacteria</taxon>
        <taxon>Bacillati</taxon>
        <taxon>Actinomycetota</taxon>
        <taxon>Actinomycetes</taxon>
        <taxon>Kitasatosporales</taxon>
        <taxon>Streptomycetaceae</taxon>
        <taxon>Streptomyces</taxon>
        <taxon>Streptomyces griseoincarnatus group</taxon>
    </lineage>
</organism>
<feature type="region of interest" description="Disordered" evidence="1">
    <location>
        <begin position="1"/>
        <end position="35"/>
    </location>
</feature>
<evidence type="ECO:0000313" key="2">
    <source>
        <dbReference type="EMBL" id="GGT48700.1"/>
    </source>
</evidence>
<dbReference type="EMBL" id="BMTZ01000005">
    <property type="protein sequence ID" value="GGT48700.1"/>
    <property type="molecule type" value="Genomic_DNA"/>
</dbReference>
<comment type="caution">
    <text evidence="2">The sequence shown here is derived from an EMBL/GenBank/DDBJ whole genome shotgun (WGS) entry which is preliminary data.</text>
</comment>
<dbReference type="Proteomes" id="UP000629911">
    <property type="component" value="Unassembled WGS sequence"/>
</dbReference>
<evidence type="ECO:0000256" key="1">
    <source>
        <dbReference type="SAM" id="MobiDB-lite"/>
    </source>
</evidence>
<sequence length="61" mass="6824">MAVRARRGPPPALCAGNAARRRAWDTAQSEGDVTPQKPLVERPFMFHPVADVYLPHDLTRE</sequence>
<accession>A0ABQ2TXJ4</accession>
<reference evidence="3" key="1">
    <citation type="journal article" date="2019" name="Int. J. Syst. Evol. Microbiol.">
        <title>The Global Catalogue of Microorganisms (GCM) 10K type strain sequencing project: providing services to taxonomists for standard genome sequencing and annotation.</title>
        <authorList>
            <consortium name="The Broad Institute Genomics Platform"/>
            <consortium name="The Broad Institute Genome Sequencing Center for Infectious Disease"/>
            <person name="Wu L."/>
            <person name="Ma J."/>
        </authorList>
    </citation>
    <scope>NUCLEOTIDE SEQUENCE [LARGE SCALE GENOMIC DNA]</scope>
    <source>
        <strain evidence="3">JCM 4422</strain>
    </source>
</reference>
<keyword evidence="3" id="KW-1185">Reference proteome</keyword>
<name>A0ABQ2TXJ4_9ACTN</name>
<evidence type="ECO:0000313" key="3">
    <source>
        <dbReference type="Proteomes" id="UP000629911"/>
    </source>
</evidence>
<gene>
    <name evidence="2" type="ORF">GCM10010287_23440</name>
</gene>
<protein>
    <submittedName>
        <fullName evidence="2">Uncharacterized protein</fullName>
    </submittedName>
</protein>